<dbReference type="AlphaFoldDB" id="A0A917RHH0"/>
<dbReference type="InterPro" id="IPR003594">
    <property type="entry name" value="HATPase_dom"/>
</dbReference>
<evidence type="ECO:0000259" key="13">
    <source>
        <dbReference type="PROSITE" id="PS50885"/>
    </source>
</evidence>
<gene>
    <name evidence="14" type="ORF">GCM10007964_57900</name>
</gene>
<keyword evidence="15" id="KW-1185">Reference proteome</keyword>
<dbReference type="PANTHER" id="PTHR45436">
    <property type="entry name" value="SENSOR HISTIDINE KINASE YKOH"/>
    <property type="match status" value="1"/>
</dbReference>
<evidence type="ECO:0000256" key="2">
    <source>
        <dbReference type="ARBA" id="ARBA00004236"/>
    </source>
</evidence>
<evidence type="ECO:0000256" key="1">
    <source>
        <dbReference type="ARBA" id="ARBA00000085"/>
    </source>
</evidence>
<keyword evidence="8 11" id="KW-1133">Transmembrane helix</keyword>
<dbReference type="Proteomes" id="UP000645217">
    <property type="component" value="Unassembled WGS sequence"/>
</dbReference>
<accession>A0A917RHH0</accession>
<dbReference type="InterPro" id="IPR036097">
    <property type="entry name" value="HisK_dim/P_sf"/>
</dbReference>
<keyword evidence="6 11" id="KW-0812">Transmembrane</keyword>
<dbReference type="Pfam" id="PF02518">
    <property type="entry name" value="HATPase_c"/>
    <property type="match status" value="1"/>
</dbReference>
<dbReference type="EC" id="2.7.13.3" evidence="3"/>
<dbReference type="SMART" id="SM00387">
    <property type="entry name" value="HATPase_c"/>
    <property type="match status" value="1"/>
</dbReference>
<keyword evidence="5" id="KW-0808">Transferase</keyword>
<comment type="catalytic activity">
    <reaction evidence="1">
        <text>ATP + protein L-histidine = ADP + protein N-phospho-L-histidine.</text>
        <dbReference type="EC" id="2.7.13.3"/>
    </reaction>
</comment>
<dbReference type="CDD" id="cd00082">
    <property type="entry name" value="HisKA"/>
    <property type="match status" value="1"/>
</dbReference>
<dbReference type="InterPro" id="IPR003660">
    <property type="entry name" value="HAMP_dom"/>
</dbReference>
<proteinExistence type="predicted"/>
<reference evidence="14" key="2">
    <citation type="submission" date="2020-09" db="EMBL/GenBank/DDBJ databases">
        <authorList>
            <person name="Sun Q."/>
            <person name="Ohkuma M."/>
        </authorList>
    </citation>
    <scope>NUCLEOTIDE SEQUENCE</scope>
    <source>
        <strain evidence="14">JCM 13064</strain>
    </source>
</reference>
<evidence type="ECO:0000256" key="5">
    <source>
        <dbReference type="ARBA" id="ARBA00022679"/>
    </source>
</evidence>
<comment type="subcellular location">
    <subcellularLocation>
        <location evidence="2">Cell membrane</location>
    </subcellularLocation>
</comment>
<dbReference type="RefSeq" id="WP_229691553.1">
    <property type="nucleotide sequence ID" value="NZ_BMNT01000037.1"/>
</dbReference>
<dbReference type="PROSITE" id="PS50109">
    <property type="entry name" value="HIS_KIN"/>
    <property type="match status" value="1"/>
</dbReference>
<evidence type="ECO:0000256" key="6">
    <source>
        <dbReference type="ARBA" id="ARBA00022692"/>
    </source>
</evidence>
<evidence type="ECO:0000256" key="10">
    <source>
        <dbReference type="ARBA" id="ARBA00023136"/>
    </source>
</evidence>
<dbReference type="GO" id="GO:0000155">
    <property type="term" value="F:phosphorelay sensor kinase activity"/>
    <property type="evidence" value="ECO:0007669"/>
    <property type="project" value="InterPro"/>
</dbReference>
<evidence type="ECO:0000256" key="4">
    <source>
        <dbReference type="ARBA" id="ARBA00022553"/>
    </source>
</evidence>
<evidence type="ECO:0000256" key="9">
    <source>
        <dbReference type="ARBA" id="ARBA00023012"/>
    </source>
</evidence>
<feature type="transmembrane region" description="Helical" evidence="11">
    <location>
        <begin position="7"/>
        <end position="27"/>
    </location>
</feature>
<name>A0A917RHH0_9ACTN</name>
<evidence type="ECO:0000256" key="8">
    <source>
        <dbReference type="ARBA" id="ARBA00022989"/>
    </source>
</evidence>
<dbReference type="PROSITE" id="PS50885">
    <property type="entry name" value="HAMP"/>
    <property type="match status" value="1"/>
</dbReference>
<comment type="caution">
    <text evidence="14">The sequence shown here is derived from an EMBL/GenBank/DDBJ whole genome shotgun (WGS) entry which is preliminary data.</text>
</comment>
<protein>
    <recommendedName>
        <fullName evidence="3">histidine kinase</fullName>
        <ecNumber evidence="3">2.7.13.3</ecNumber>
    </recommendedName>
</protein>
<dbReference type="InterPro" id="IPR004358">
    <property type="entry name" value="Sig_transdc_His_kin-like_C"/>
</dbReference>
<reference evidence="14" key="1">
    <citation type="journal article" date="2014" name="Int. J. Syst. Evol. Microbiol.">
        <title>Complete genome sequence of Corynebacterium casei LMG S-19264T (=DSM 44701T), isolated from a smear-ripened cheese.</title>
        <authorList>
            <consortium name="US DOE Joint Genome Institute (JGI-PGF)"/>
            <person name="Walter F."/>
            <person name="Albersmeier A."/>
            <person name="Kalinowski J."/>
            <person name="Ruckert C."/>
        </authorList>
    </citation>
    <scope>NUCLEOTIDE SEQUENCE</scope>
    <source>
        <strain evidence="14">JCM 13064</strain>
    </source>
</reference>
<dbReference type="GO" id="GO:0005886">
    <property type="term" value="C:plasma membrane"/>
    <property type="evidence" value="ECO:0007669"/>
    <property type="project" value="UniProtKB-SubCell"/>
</dbReference>
<evidence type="ECO:0000256" key="7">
    <source>
        <dbReference type="ARBA" id="ARBA00022777"/>
    </source>
</evidence>
<sequence>MKRRLTLYAGVVAAVLCALVAGVVLFATQRTATAYLTKEIMGTAGRVATEVDRGNILDPIPHGLIYDIQVIDPYGKIVAASSEIKDRPPMADLHLADGRSTSTSTVCGGPAFPAGRCSIVAGQQVFLGGRVWTVYAAAPVVPPLVHPILAIAVIGGALLLTGCITYGTHRAVSASLASVEAIRTELDEINACCPGRRVPTPDTDDEIHDLAESVNLTLGRLQAAMEQQRRLASDASHDLRSPIAAIRAEVEDALMDPGEHDWKATGQAILSGLDRLQAIVSDLLTLARLDAGTPGASDRVDLAELVKTEMDQRARAKRVVLLLDPGAEVVADRVRLARLVTNLVDNAERHAESTITIKVYRVADGRDAHPEGAAVLEVLDDGAGIAPDKREVVFQRFTRLDAARNRDTGGTGLGLPIARQIAEMAGGTLAIKDSPHGARFVLCLPQAPPEGTSRAPAS</sequence>
<keyword evidence="10 11" id="KW-0472">Membrane</keyword>
<dbReference type="InterPro" id="IPR036890">
    <property type="entry name" value="HATPase_C_sf"/>
</dbReference>
<dbReference type="PRINTS" id="PR00344">
    <property type="entry name" value="BCTRLSENSOR"/>
</dbReference>
<dbReference type="PANTHER" id="PTHR45436:SF5">
    <property type="entry name" value="SENSOR HISTIDINE KINASE TRCS"/>
    <property type="match status" value="1"/>
</dbReference>
<evidence type="ECO:0000256" key="3">
    <source>
        <dbReference type="ARBA" id="ARBA00012438"/>
    </source>
</evidence>
<keyword evidence="7 14" id="KW-0418">Kinase</keyword>
<organism evidence="14 15">
    <name type="scientific">Sphaerisporangium melleum</name>
    <dbReference type="NCBI Taxonomy" id="321316"/>
    <lineage>
        <taxon>Bacteria</taxon>
        <taxon>Bacillati</taxon>
        <taxon>Actinomycetota</taxon>
        <taxon>Actinomycetes</taxon>
        <taxon>Streptosporangiales</taxon>
        <taxon>Streptosporangiaceae</taxon>
        <taxon>Sphaerisporangium</taxon>
    </lineage>
</organism>
<evidence type="ECO:0000313" key="14">
    <source>
        <dbReference type="EMBL" id="GGL08081.1"/>
    </source>
</evidence>
<evidence type="ECO:0000313" key="15">
    <source>
        <dbReference type="Proteomes" id="UP000645217"/>
    </source>
</evidence>
<dbReference type="SUPFAM" id="SSF55874">
    <property type="entry name" value="ATPase domain of HSP90 chaperone/DNA topoisomerase II/histidine kinase"/>
    <property type="match status" value="1"/>
</dbReference>
<dbReference type="Gene3D" id="3.30.565.10">
    <property type="entry name" value="Histidine kinase-like ATPase, C-terminal domain"/>
    <property type="match status" value="1"/>
</dbReference>
<dbReference type="Gene3D" id="1.10.287.130">
    <property type="match status" value="1"/>
</dbReference>
<dbReference type="SUPFAM" id="SSF47384">
    <property type="entry name" value="Homodimeric domain of signal transducing histidine kinase"/>
    <property type="match status" value="1"/>
</dbReference>
<keyword evidence="4" id="KW-0597">Phosphoprotein</keyword>
<dbReference type="InterPro" id="IPR005467">
    <property type="entry name" value="His_kinase_dom"/>
</dbReference>
<dbReference type="SMART" id="SM00388">
    <property type="entry name" value="HisKA"/>
    <property type="match status" value="1"/>
</dbReference>
<keyword evidence="9" id="KW-0902">Two-component regulatory system</keyword>
<dbReference type="InterPro" id="IPR050428">
    <property type="entry name" value="TCS_sensor_his_kinase"/>
</dbReference>
<dbReference type="InterPro" id="IPR003661">
    <property type="entry name" value="HisK_dim/P_dom"/>
</dbReference>
<evidence type="ECO:0000256" key="11">
    <source>
        <dbReference type="SAM" id="Phobius"/>
    </source>
</evidence>
<feature type="domain" description="Histidine kinase" evidence="12">
    <location>
        <begin position="234"/>
        <end position="448"/>
    </location>
</feature>
<feature type="domain" description="HAMP" evidence="13">
    <location>
        <begin position="173"/>
        <end position="226"/>
    </location>
</feature>
<dbReference type="Pfam" id="PF00512">
    <property type="entry name" value="HisKA"/>
    <property type="match status" value="1"/>
</dbReference>
<dbReference type="EMBL" id="BMNT01000037">
    <property type="protein sequence ID" value="GGL08081.1"/>
    <property type="molecule type" value="Genomic_DNA"/>
</dbReference>
<evidence type="ECO:0000259" key="12">
    <source>
        <dbReference type="PROSITE" id="PS50109"/>
    </source>
</evidence>